<evidence type="ECO:0000313" key="2">
    <source>
        <dbReference type="Proteomes" id="UP001201163"/>
    </source>
</evidence>
<protein>
    <submittedName>
        <fullName evidence="1">Uncharacterized protein</fullName>
    </submittedName>
</protein>
<feature type="non-terminal residue" evidence="1">
    <location>
        <position position="77"/>
    </location>
</feature>
<keyword evidence="2" id="KW-1185">Reference proteome</keyword>
<feature type="non-terminal residue" evidence="1">
    <location>
        <position position="1"/>
    </location>
</feature>
<reference evidence="1" key="1">
    <citation type="submission" date="2022-01" db="EMBL/GenBank/DDBJ databases">
        <title>Comparative genomics reveals a dynamic genome evolution in the ectomycorrhizal milk-cap (Lactarius) mushrooms.</title>
        <authorList>
            <consortium name="DOE Joint Genome Institute"/>
            <person name="Lebreton A."/>
            <person name="Tang N."/>
            <person name="Kuo A."/>
            <person name="LaButti K."/>
            <person name="Drula E."/>
            <person name="Barry K."/>
            <person name="Clum A."/>
            <person name="Lipzen A."/>
            <person name="Mousain D."/>
            <person name="Ng V."/>
            <person name="Wang R."/>
            <person name="Wang X."/>
            <person name="Dai Y."/>
            <person name="Henrissat B."/>
            <person name="Grigoriev I.V."/>
            <person name="Guerin-Laguette A."/>
            <person name="Yu F."/>
            <person name="Martin F.M."/>
        </authorList>
    </citation>
    <scope>NUCLEOTIDE SEQUENCE</scope>
    <source>
        <strain evidence="1">QP</strain>
    </source>
</reference>
<proteinExistence type="predicted"/>
<name>A0AAD4L7G0_9AGAM</name>
<evidence type="ECO:0000313" key="1">
    <source>
        <dbReference type="EMBL" id="KAH8983295.1"/>
    </source>
</evidence>
<gene>
    <name evidence="1" type="ORF">EDB92DRAFT_1891339</name>
</gene>
<comment type="caution">
    <text evidence="1">The sequence shown here is derived from an EMBL/GenBank/DDBJ whole genome shotgun (WGS) entry which is preliminary data.</text>
</comment>
<dbReference type="EMBL" id="JAKELL010000090">
    <property type="protein sequence ID" value="KAH8983295.1"/>
    <property type="molecule type" value="Genomic_DNA"/>
</dbReference>
<accession>A0AAD4L7G0</accession>
<organism evidence="1 2">
    <name type="scientific">Lactarius akahatsu</name>
    <dbReference type="NCBI Taxonomy" id="416441"/>
    <lineage>
        <taxon>Eukaryota</taxon>
        <taxon>Fungi</taxon>
        <taxon>Dikarya</taxon>
        <taxon>Basidiomycota</taxon>
        <taxon>Agaricomycotina</taxon>
        <taxon>Agaricomycetes</taxon>
        <taxon>Russulales</taxon>
        <taxon>Russulaceae</taxon>
        <taxon>Lactarius</taxon>
    </lineage>
</organism>
<dbReference type="AlphaFoldDB" id="A0AAD4L7G0"/>
<sequence>GLMSQPFQSLRLSAASGLLLNLTTALTVLYCRQHLSDFLPLIIHFHRTFCALRPSAVSLGNLRSPSHQLTRPRADYP</sequence>
<dbReference type="Proteomes" id="UP001201163">
    <property type="component" value="Unassembled WGS sequence"/>
</dbReference>